<dbReference type="GO" id="GO:0016787">
    <property type="term" value="F:hydrolase activity"/>
    <property type="evidence" value="ECO:0007669"/>
    <property type="project" value="InterPro"/>
</dbReference>
<keyword evidence="1" id="KW-0812">Transmembrane</keyword>
<evidence type="ECO:0000256" key="1">
    <source>
        <dbReference type="SAM" id="Phobius"/>
    </source>
</evidence>
<dbReference type="InterPro" id="IPR000383">
    <property type="entry name" value="Xaa-Pro-like_dom"/>
</dbReference>
<organism evidence="3">
    <name type="scientific">uncultured Rubrobacteraceae bacterium</name>
    <dbReference type="NCBI Taxonomy" id="349277"/>
    <lineage>
        <taxon>Bacteria</taxon>
        <taxon>Bacillati</taxon>
        <taxon>Actinomycetota</taxon>
        <taxon>Rubrobacteria</taxon>
        <taxon>Rubrobacterales</taxon>
        <taxon>Rubrobacteraceae</taxon>
        <taxon>environmental samples</taxon>
    </lineage>
</organism>
<sequence length="392" mass="41805">MRVRVRRETKFRRRRWLAILLVPLAIIVGVLAVFWSWVDAQARAVVVISSVLDAPVLTPAAEAVSGEPRFADGTVAGNPALIARPGGEGPWPAVFFVNGTVPEGRRLPEARRLAEGFARAGYLVVLPDLPGLMEDRITPETVAETAEVARAVSGRPDAADGEVSMVGISTGATLALLAAQRPDVDDGVSLVAGVAPYSDIRTVLNVATTGAYEMEEDFARHDADPFLSYVVARSVIAALPPGEDRQRLSAEIEATGRENQNPLGGLRERRTGDLGPDAAAVVALLANRDPARFDDLYAGLPDAVKEDLEAFSPLARTGRIRSPVEVATGPEDKYFPASESHNLDAIAPDLRVTVTPAIDHAELEVSPGNAAAFAGFNAFVVRTLREARVEED</sequence>
<evidence type="ECO:0000259" key="2">
    <source>
        <dbReference type="Pfam" id="PF02129"/>
    </source>
</evidence>
<feature type="transmembrane region" description="Helical" evidence="1">
    <location>
        <begin position="16"/>
        <end position="38"/>
    </location>
</feature>
<name>A0A6J4NMQ9_9ACTN</name>
<dbReference type="Gene3D" id="3.40.50.1820">
    <property type="entry name" value="alpha/beta hydrolase"/>
    <property type="match status" value="1"/>
</dbReference>
<dbReference type="SUPFAM" id="SSF53474">
    <property type="entry name" value="alpha/beta-Hydrolases"/>
    <property type="match status" value="1"/>
</dbReference>
<accession>A0A6J4NMQ9</accession>
<proteinExistence type="predicted"/>
<evidence type="ECO:0000313" key="3">
    <source>
        <dbReference type="EMBL" id="CAA9386945.1"/>
    </source>
</evidence>
<gene>
    <name evidence="3" type="ORF">AVDCRST_MAG03-321</name>
</gene>
<reference evidence="3" key="1">
    <citation type="submission" date="2020-02" db="EMBL/GenBank/DDBJ databases">
        <authorList>
            <person name="Meier V. D."/>
        </authorList>
    </citation>
    <scope>NUCLEOTIDE SEQUENCE</scope>
    <source>
        <strain evidence="3">AVDCRST_MAG03</strain>
    </source>
</reference>
<protein>
    <recommendedName>
        <fullName evidence="2">Xaa-Pro dipeptidyl-peptidase-like domain-containing protein</fullName>
    </recommendedName>
</protein>
<keyword evidence="1" id="KW-1133">Transmembrane helix</keyword>
<dbReference type="InterPro" id="IPR029058">
    <property type="entry name" value="AB_hydrolase_fold"/>
</dbReference>
<feature type="domain" description="Xaa-Pro dipeptidyl-peptidase-like" evidence="2">
    <location>
        <begin position="81"/>
        <end position="202"/>
    </location>
</feature>
<keyword evidence="1" id="KW-0472">Membrane</keyword>
<dbReference type="EMBL" id="CADCUT010000019">
    <property type="protein sequence ID" value="CAA9386945.1"/>
    <property type="molecule type" value="Genomic_DNA"/>
</dbReference>
<dbReference type="AlphaFoldDB" id="A0A6J4NMQ9"/>
<dbReference type="Pfam" id="PF02129">
    <property type="entry name" value="Peptidase_S15"/>
    <property type="match status" value="1"/>
</dbReference>